<reference evidence="1 2" key="1">
    <citation type="submission" date="2017-03" db="EMBL/GenBank/DDBJ databases">
        <title>Genome of the blue death feigning beetle - Asbolus verrucosus.</title>
        <authorList>
            <person name="Rider S.D."/>
        </authorList>
    </citation>
    <scope>NUCLEOTIDE SEQUENCE [LARGE SCALE GENOMIC DNA]</scope>
    <source>
        <strain evidence="1">Butters</strain>
        <tissue evidence="1">Head and leg muscle</tissue>
    </source>
</reference>
<name>A0A482VV39_ASBVE</name>
<dbReference type="OrthoDB" id="417891at2759"/>
<dbReference type="EMBL" id="QDEB01063571">
    <property type="protein sequence ID" value="RZC36278.1"/>
    <property type="molecule type" value="Genomic_DNA"/>
</dbReference>
<accession>A0A482VV39</accession>
<feature type="non-terminal residue" evidence="1">
    <location>
        <position position="1"/>
    </location>
</feature>
<proteinExistence type="predicted"/>
<dbReference type="STRING" id="1661398.A0A482VV39"/>
<dbReference type="Proteomes" id="UP000292052">
    <property type="component" value="Unassembled WGS sequence"/>
</dbReference>
<evidence type="ECO:0000313" key="1">
    <source>
        <dbReference type="EMBL" id="RZC36278.1"/>
    </source>
</evidence>
<evidence type="ECO:0000313" key="2">
    <source>
        <dbReference type="Proteomes" id="UP000292052"/>
    </source>
</evidence>
<sequence>AALVGDPRKRILSGEYEQAWQKDIGSTAAVKAENLGKALIEIIQKAPSGTSWIVENSRPPKEIVLFS</sequence>
<gene>
    <name evidence="1" type="ORF">BDFB_008610</name>
</gene>
<organism evidence="1 2">
    <name type="scientific">Asbolus verrucosus</name>
    <name type="common">Desert ironclad beetle</name>
    <dbReference type="NCBI Taxonomy" id="1661398"/>
    <lineage>
        <taxon>Eukaryota</taxon>
        <taxon>Metazoa</taxon>
        <taxon>Ecdysozoa</taxon>
        <taxon>Arthropoda</taxon>
        <taxon>Hexapoda</taxon>
        <taxon>Insecta</taxon>
        <taxon>Pterygota</taxon>
        <taxon>Neoptera</taxon>
        <taxon>Endopterygota</taxon>
        <taxon>Coleoptera</taxon>
        <taxon>Polyphaga</taxon>
        <taxon>Cucujiformia</taxon>
        <taxon>Tenebrionidae</taxon>
        <taxon>Pimeliinae</taxon>
        <taxon>Asbolus</taxon>
    </lineage>
</organism>
<comment type="caution">
    <text evidence="1">The sequence shown here is derived from an EMBL/GenBank/DDBJ whole genome shotgun (WGS) entry which is preliminary data.</text>
</comment>
<dbReference type="AlphaFoldDB" id="A0A482VV39"/>
<keyword evidence="2" id="KW-1185">Reference proteome</keyword>
<protein>
    <submittedName>
        <fullName evidence="1">Uncharacterized protein</fullName>
    </submittedName>
</protein>